<dbReference type="AlphaFoldDB" id="A0A5B0MS48"/>
<keyword evidence="3" id="KW-1185">Reference proteome</keyword>
<protein>
    <submittedName>
        <fullName evidence="2">Uncharacterized protein</fullName>
    </submittedName>
</protein>
<dbReference type="EMBL" id="VSWC01000132">
    <property type="protein sequence ID" value="KAA1079797.1"/>
    <property type="molecule type" value="Genomic_DNA"/>
</dbReference>
<name>A0A5B0MS48_PUCGR</name>
<feature type="compositionally biased region" description="Low complexity" evidence="1">
    <location>
        <begin position="28"/>
        <end position="43"/>
    </location>
</feature>
<dbReference type="Proteomes" id="UP000324748">
    <property type="component" value="Unassembled WGS sequence"/>
</dbReference>
<feature type="compositionally biased region" description="Basic and acidic residues" evidence="1">
    <location>
        <begin position="44"/>
        <end position="55"/>
    </location>
</feature>
<organism evidence="2 3">
    <name type="scientific">Puccinia graminis f. sp. tritici</name>
    <dbReference type="NCBI Taxonomy" id="56615"/>
    <lineage>
        <taxon>Eukaryota</taxon>
        <taxon>Fungi</taxon>
        <taxon>Dikarya</taxon>
        <taxon>Basidiomycota</taxon>
        <taxon>Pucciniomycotina</taxon>
        <taxon>Pucciniomycetes</taxon>
        <taxon>Pucciniales</taxon>
        <taxon>Pucciniaceae</taxon>
        <taxon>Puccinia</taxon>
    </lineage>
</organism>
<evidence type="ECO:0000256" key="1">
    <source>
        <dbReference type="SAM" id="MobiDB-lite"/>
    </source>
</evidence>
<sequence>MNAVVGWIPTPGNAGGCGDEDQTSKFKPTTPRATTAEAAAARPAKSELSSDKAEGRPGTTSGGGRAVSVRVRVRPDG</sequence>
<reference evidence="2 3" key="1">
    <citation type="submission" date="2019-05" db="EMBL/GenBank/DDBJ databases">
        <title>Emergence of the Ug99 lineage of the wheat stem rust pathogen through somatic hybridization.</title>
        <authorList>
            <person name="Li F."/>
            <person name="Upadhyaya N.M."/>
            <person name="Sperschneider J."/>
            <person name="Matny O."/>
            <person name="Nguyen-Phuc H."/>
            <person name="Mago R."/>
            <person name="Raley C."/>
            <person name="Miller M.E."/>
            <person name="Silverstein K.A.T."/>
            <person name="Henningsen E."/>
            <person name="Hirsch C.D."/>
            <person name="Visser B."/>
            <person name="Pretorius Z.A."/>
            <person name="Steffenson B.J."/>
            <person name="Schwessinger B."/>
            <person name="Dodds P.N."/>
            <person name="Figueroa M."/>
        </authorList>
    </citation>
    <scope>NUCLEOTIDE SEQUENCE [LARGE SCALE GENOMIC DNA]</scope>
    <source>
        <strain evidence="2">21-0</strain>
    </source>
</reference>
<evidence type="ECO:0000313" key="3">
    <source>
        <dbReference type="Proteomes" id="UP000324748"/>
    </source>
</evidence>
<comment type="caution">
    <text evidence="2">The sequence shown here is derived from an EMBL/GenBank/DDBJ whole genome shotgun (WGS) entry which is preliminary data.</text>
</comment>
<evidence type="ECO:0000313" key="2">
    <source>
        <dbReference type="EMBL" id="KAA1079797.1"/>
    </source>
</evidence>
<feature type="region of interest" description="Disordered" evidence="1">
    <location>
        <begin position="1"/>
        <end position="77"/>
    </location>
</feature>
<accession>A0A5B0MS48</accession>
<gene>
    <name evidence="2" type="ORF">PGT21_024641</name>
</gene>
<proteinExistence type="predicted"/>